<comment type="caution">
    <text evidence="3">The sequence shown here is derived from an EMBL/GenBank/DDBJ whole genome shotgun (WGS) entry which is preliminary data.</text>
</comment>
<protein>
    <submittedName>
        <fullName evidence="3">Meso-butanediol dehydrogenase/(S,S)-butanediol dehydrogenase/diacetyl reductase</fullName>
    </submittedName>
</protein>
<dbReference type="FunFam" id="3.40.50.720:FF:000084">
    <property type="entry name" value="Short-chain dehydrogenase reductase"/>
    <property type="match status" value="1"/>
</dbReference>
<evidence type="ECO:0000256" key="2">
    <source>
        <dbReference type="RuleBase" id="RU000363"/>
    </source>
</evidence>
<dbReference type="InterPro" id="IPR036291">
    <property type="entry name" value="NAD(P)-bd_dom_sf"/>
</dbReference>
<dbReference type="GO" id="GO:0016616">
    <property type="term" value="F:oxidoreductase activity, acting on the CH-OH group of donors, NAD or NADP as acceptor"/>
    <property type="evidence" value="ECO:0007669"/>
    <property type="project" value="TreeGrafter"/>
</dbReference>
<dbReference type="PANTHER" id="PTHR42760">
    <property type="entry name" value="SHORT-CHAIN DEHYDROGENASES/REDUCTASES FAMILY MEMBER"/>
    <property type="match status" value="1"/>
</dbReference>
<dbReference type="Pfam" id="PF00106">
    <property type="entry name" value="adh_short"/>
    <property type="match status" value="1"/>
</dbReference>
<dbReference type="InterPro" id="IPR020904">
    <property type="entry name" value="Sc_DH/Rdtase_CS"/>
</dbReference>
<dbReference type="Gene3D" id="3.40.50.720">
    <property type="entry name" value="NAD(P)-binding Rossmann-like Domain"/>
    <property type="match status" value="1"/>
</dbReference>
<dbReference type="PRINTS" id="PR00080">
    <property type="entry name" value="SDRFAMILY"/>
</dbReference>
<dbReference type="InterPro" id="IPR002347">
    <property type="entry name" value="SDR_fam"/>
</dbReference>
<evidence type="ECO:0000313" key="3">
    <source>
        <dbReference type="EMBL" id="TDQ06309.1"/>
    </source>
</evidence>
<dbReference type="Proteomes" id="UP000295620">
    <property type="component" value="Unassembled WGS sequence"/>
</dbReference>
<dbReference type="OrthoDB" id="822355at2"/>
<dbReference type="SUPFAM" id="SSF51735">
    <property type="entry name" value="NAD(P)-binding Rossmann-fold domains"/>
    <property type="match status" value="1"/>
</dbReference>
<sequence>MNSLQGKVALVTGASRGIGQGIALSLAKAGADIALADIGLDVLEETKVLIEKEGVKVKTYQVDVTNYDTVKTMVQAVAADFGTLDVAVNNAGVLGIHKVIDMTGEDWDRIMNVNAKGVFLCSKAELEVMLPNKSGSIINISSILGKTGMSDVSAYSASKFAVVGFTNSLAKEVAKEGITVNALCPGIVGTGMWRGDKGLAKAFAKDGETEEQSWERNQESLLPQGEAQTPEDMGQLAVYLASAVHVTGQAISVDGGFGM</sequence>
<proteinExistence type="inferred from homology"/>
<dbReference type="EMBL" id="SNYC01000009">
    <property type="protein sequence ID" value="TDQ06309.1"/>
    <property type="molecule type" value="Genomic_DNA"/>
</dbReference>
<comment type="similarity">
    <text evidence="1 2">Belongs to the short-chain dehydrogenases/reductases (SDR) family.</text>
</comment>
<dbReference type="PROSITE" id="PS00061">
    <property type="entry name" value="ADH_SHORT"/>
    <property type="match status" value="1"/>
</dbReference>
<evidence type="ECO:0000313" key="4">
    <source>
        <dbReference type="Proteomes" id="UP000295620"/>
    </source>
</evidence>
<dbReference type="GO" id="GO:0030497">
    <property type="term" value="P:fatty acid elongation"/>
    <property type="evidence" value="ECO:0007669"/>
    <property type="project" value="TreeGrafter"/>
</dbReference>
<dbReference type="RefSeq" id="WP_133578176.1">
    <property type="nucleotide sequence ID" value="NZ_SNYC01000009.1"/>
</dbReference>
<dbReference type="AlphaFoldDB" id="A0A4R6SQA6"/>
<accession>A0A4R6SQA6</accession>
<reference evidence="3 4" key="1">
    <citation type="submission" date="2019-03" db="EMBL/GenBank/DDBJ databases">
        <title>Genomic Encyclopedia of Archaeal and Bacterial Type Strains, Phase II (KMG-II): from individual species to whole genera.</title>
        <authorList>
            <person name="Goeker M."/>
        </authorList>
    </citation>
    <scope>NUCLEOTIDE SEQUENCE [LARGE SCALE GENOMIC DNA]</scope>
    <source>
        <strain evidence="3 4">DSM 19035</strain>
    </source>
</reference>
<dbReference type="PRINTS" id="PR00081">
    <property type="entry name" value="GDHRDH"/>
</dbReference>
<name>A0A4R6SQA6_9SPHI</name>
<dbReference type="PANTHER" id="PTHR42760:SF96">
    <property type="entry name" value="3-OXOACYL-[ACYL-CARRIER-PROTEIN] REDUCTASE FABG"/>
    <property type="match status" value="1"/>
</dbReference>
<organism evidence="3 4">
    <name type="scientific">Pedobacter metabolipauper</name>
    <dbReference type="NCBI Taxonomy" id="425513"/>
    <lineage>
        <taxon>Bacteria</taxon>
        <taxon>Pseudomonadati</taxon>
        <taxon>Bacteroidota</taxon>
        <taxon>Sphingobacteriia</taxon>
        <taxon>Sphingobacteriales</taxon>
        <taxon>Sphingobacteriaceae</taxon>
        <taxon>Pedobacter</taxon>
    </lineage>
</organism>
<keyword evidence="4" id="KW-1185">Reference proteome</keyword>
<gene>
    <name evidence="3" type="ORF">ATK78_4379</name>
</gene>
<evidence type="ECO:0000256" key="1">
    <source>
        <dbReference type="ARBA" id="ARBA00006484"/>
    </source>
</evidence>